<gene>
    <name evidence="1" type="ORF">GGD88_000226</name>
</gene>
<dbReference type="EMBL" id="JACIGI010000002">
    <property type="protein sequence ID" value="MBB4284519.1"/>
    <property type="molecule type" value="Genomic_DNA"/>
</dbReference>
<evidence type="ECO:0000313" key="2">
    <source>
        <dbReference type="Proteomes" id="UP000555728"/>
    </source>
</evidence>
<sequence>MPPPLPTTPVPALVLPQQRLLLQLVAMSGDIAVTHTAPSSILWRTLDECVAQRWVDRTEISPGVYKVTLRPRGRAIARAEEAGAPPGADT</sequence>
<comment type="caution">
    <text evidence="1">The sequence shown here is derived from an EMBL/GenBank/DDBJ whole genome shotgun (WGS) entry which is preliminary data.</text>
</comment>
<dbReference type="Proteomes" id="UP000555728">
    <property type="component" value="Unassembled WGS sequence"/>
</dbReference>
<keyword evidence="2" id="KW-1185">Reference proteome</keyword>
<accession>A0A7W6WJB2</accession>
<reference evidence="1 2" key="1">
    <citation type="submission" date="2020-08" db="EMBL/GenBank/DDBJ databases">
        <title>Genome sequencing of Purple Non-Sulfur Bacteria from various extreme environments.</title>
        <authorList>
            <person name="Mayer M."/>
        </authorList>
    </citation>
    <scope>NUCLEOTIDE SEQUENCE [LARGE SCALE GENOMIC DNA]</scope>
    <source>
        <strain evidence="1 2">JA135</strain>
    </source>
</reference>
<organism evidence="1 2">
    <name type="scientific">Roseospira goensis</name>
    <dbReference type="NCBI Taxonomy" id="391922"/>
    <lineage>
        <taxon>Bacteria</taxon>
        <taxon>Pseudomonadati</taxon>
        <taxon>Pseudomonadota</taxon>
        <taxon>Alphaproteobacteria</taxon>
        <taxon>Rhodospirillales</taxon>
        <taxon>Rhodospirillaceae</taxon>
        <taxon>Roseospira</taxon>
    </lineage>
</organism>
<evidence type="ECO:0000313" key="1">
    <source>
        <dbReference type="EMBL" id="MBB4284519.1"/>
    </source>
</evidence>
<dbReference type="RefSeq" id="WP_184431006.1">
    <property type="nucleotide sequence ID" value="NZ_JACIGI010000002.1"/>
</dbReference>
<protein>
    <recommendedName>
        <fullName evidence="3">MarR family transcriptional regulator</fullName>
    </recommendedName>
</protein>
<evidence type="ECO:0008006" key="3">
    <source>
        <dbReference type="Google" id="ProtNLM"/>
    </source>
</evidence>
<proteinExistence type="predicted"/>
<dbReference type="AlphaFoldDB" id="A0A7W6WJB2"/>
<name>A0A7W6WJB2_9PROT</name>